<dbReference type="GO" id="GO:0032787">
    <property type="term" value="P:monocarboxylic acid metabolic process"/>
    <property type="evidence" value="ECO:0007669"/>
    <property type="project" value="UniProtKB-ARBA"/>
</dbReference>
<dbReference type="Gene3D" id="3.40.50.720">
    <property type="entry name" value="NAD(P)-binding Rossmann-like Domain"/>
    <property type="match status" value="1"/>
</dbReference>
<comment type="similarity">
    <text evidence="1">Belongs to the short-chain dehydrogenases/reductases (SDR) family.</text>
</comment>
<dbReference type="PRINTS" id="PR00080">
    <property type="entry name" value="SDRFAMILY"/>
</dbReference>
<dbReference type="InterPro" id="IPR036291">
    <property type="entry name" value="NAD(P)-bd_dom_sf"/>
</dbReference>
<dbReference type="InterPro" id="IPR050259">
    <property type="entry name" value="SDR"/>
</dbReference>
<dbReference type="EMBL" id="UINC01005505">
    <property type="protein sequence ID" value="SVA21754.1"/>
    <property type="molecule type" value="Genomic_DNA"/>
</dbReference>
<gene>
    <name evidence="2" type="ORF">METZ01_LOCUS74608</name>
</gene>
<dbReference type="InterPro" id="IPR002347">
    <property type="entry name" value="SDR_fam"/>
</dbReference>
<sequence length="268" mass="28569">MIDLSNKNALVTGAALGIGKGISKVLAEQGANVVVSDIDLEGAQRTSEEIVKSGGQSQSACLDVTSPDAAQSLLSDLLEQLGQIDIVVNNAGVVGADGWWERKVPSEDDWDTVLAINLRGVVNVSLAVEGSMKERKQGKIINIASIASRQGSPSIPHYNASKAGVVSWTQSHALQLAPYQINVNAICPGLLWTPLFEHLIGRPDFLDNQALEGLTGRQRFEKIIELGTPMQKEQTPEDIGKLAAFLASDDAHNITGQAINVDGGRRMN</sequence>
<dbReference type="PANTHER" id="PTHR42879">
    <property type="entry name" value="3-OXOACYL-(ACYL-CARRIER-PROTEIN) REDUCTASE"/>
    <property type="match status" value="1"/>
</dbReference>
<dbReference type="PANTHER" id="PTHR42879:SF2">
    <property type="entry name" value="3-OXOACYL-[ACYL-CARRIER-PROTEIN] REDUCTASE FABG"/>
    <property type="match status" value="1"/>
</dbReference>
<dbReference type="InterPro" id="IPR020904">
    <property type="entry name" value="Sc_DH/Rdtase_CS"/>
</dbReference>
<evidence type="ECO:0000256" key="1">
    <source>
        <dbReference type="ARBA" id="ARBA00006484"/>
    </source>
</evidence>
<name>A0A381U0Y9_9ZZZZ</name>
<accession>A0A381U0Y9</accession>
<dbReference type="Pfam" id="PF13561">
    <property type="entry name" value="adh_short_C2"/>
    <property type="match status" value="1"/>
</dbReference>
<evidence type="ECO:0000313" key="2">
    <source>
        <dbReference type="EMBL" id="SVA21754.1"/>
    </source>
</evidence>
<dbReference type="SUPFAM" id="SSF51735">
    <property type="entry name" value="NAD(P)-binding Rossmann-fold domains"/>
    <property type="match status" value="1"/>
</dbReference>
<reference evidence="2" key="1">
    <citation type="submission" date="2018-05" db="EMBL/GenBank/DDBJ databases">
        <authorList>
            <person name="Lanie J.A."/>
            <person name="Ng W.-L."/>
            <person name="Kazmierczak K.M."/>
            <person name="Andrzejewski T.M."/>
            <person name="Davidsen T.M."/>
            <person name="Wayne K.J."/>
            <person name="Tettelin H."/>
            <person name="Glass J.I."/>
            <person name="Rusch D."/>
            <person name="Podicherti R."/>
            <person name="Tsui H.-C.T."/>
            <person name="Winkler M.E."/>
        </authorList>
    </citation>
    <scope>NUCLEOTIDE SEQUENCE</scope>
</reference>
<proteinExistence type="inferred from homology"/>
<organism evidence="2">
    <name type="scientific">marine metagenome</name>
    <dbReference type="NCBI Taxonomy" id="408172"/>
    <lineage>
        <taxon>unclassified sequences</taxon>
        <taxon>metagenomes</taxon>
        <taxon>ecological metagenomes</taxon>
    </lineage>
</organism>
<dbReference type="PRINTS" id="PR00081">
    <property type="entry name" value="GDHRDH"/>
</dbReference>
<dbReference type="FunFam" id="3.40.50.720:FF:000084">
    <property type="entry name" value="Short-chain dehydrogenase reductase"/>
    <property type="match status" value="1"/>
</dbReference>
<dbReference type="PROSITE" id="PS00061">
    <property type="entry name" value="ADH_SHORT"/>
    <property type="match status" value="1"/>
</dbReference>
<dbReference type="CDD" id="cd05233">
    <property type="entry name" value="SDR_c"/>
    <property type="match status" value="1"/>
</dbReference>
<dbReference type="AlphaFoldDB" id="A0A381U0Y9"/>
<protein>
    <submittedName>
        <fullName evidence="2">Uncharacterized protein</fullName>
    </submittedName>
</protein>